<dbReference type="RefSeq" id="WP_183020509.1">
    <property type="nucleotide sequence ID" value="NZ_CP065668.1"/>
</dbReference>
<dbReference type="EMBL" id="CP065668">
    <property type="protein sequence ID" value="QPS09592.1"/>
    <property type="molecule type" value="Genomic_DNA"/>
</dbReference>
<reference evidence="1 2" key="1">
    <citation type="submission" date="2020-12" db="EMBL/GenBank/DDBJ databases">
        <title>FDA dAtabase for Regulatory Grade micrObial Sequences (FDA-ARGOS): Supporting development and validation of Infectious Disease Dx tests.</title>
        <authorList>
            <person name="Sproer C."/>
            <person name="Gronow S."/>
            <person name="Severitt S."/>
            <person name="Schroder I."/>
            <person name="Tallon L."/>
            <person name="Sadzewicz L."/>
            <person name="Zhao X."/>
            <person name="Boylan J."/>
            <person name="Ott S."/>
            <person name="Bowen H."/>
            <person name="Vavikolanu K."/>
            <person name="Mehta A."/>
            <person name="Aluvathingal J."/>
            <person name="Nadendla S."/>
            <person name="Lowell S."/>
            <person name="Myers T."/>
            <person name="Yan Y."/>
            <person name="Sichtig H."/>
        </authorList>
    </citation>
    <scope>NUCLEOTIDE SEQUENCE [LARGE SCALE GENOMIC DNA]</scope>
    <source>
        <strain evidence="1 2">FDAARGOS_909</strain>
    </source>
</reference>
<dbReference type="Proteomes" id="UP000594778">
    <property type="component" value="Chromosome"/>
</dbReference>
<accession>A0A7T2S6Q0</accession>
<protein>
    <submittedName>
        <fullName evidence="1">Uncharacterized protein</fullName>
    </submittedName>
</protein>
<proteinExistence type="predicted"/>
<name>A0A7T2S6Q0_DELAC</name>
<organism evidence="1 2">
    <name type="scientific">Delftia acidovorans</name>
    <name type="common">Pseudomonas acidovorans</name>
    <name type="synonym">Comamonas acidovorans</name>
    <dbReference type="NCBI Taxonomy" id="80866"/>
    <lineage>
        <taxon>Bacteria</taxon>
        <taxon>Pseudomonadati</taxon>
        <taxon>Pseudomonadota</taxon>
        <taxon>Betaproteobacteria</taxon>
        <taxon>Burkholderiales</taxon>
        <taxon>Comamonadaceae</taxon>
        <taxon>Delftia</taxon>
    </lineage>
</organism>
<gene>
    <name evidence="1" type="ORF">I6G66_06100</name>
</gene>
<evidence type="ECO:0000313" key="1">
    <source>
        <dbReference type="EMBL" id="QPS09592.1"/>
    </source>
</evidence>
<evidence type="ECO:0000313" key="2">
    <source>
        <dbReference type="Proteomes" id="UP000594778"/>
    </source>
</evidence>
<dbReference type="AlphaFoldDB" id="A0A7T2S6Q0"/>
<sequence>MHCKPGDLAIVVNDHEYPTNNGALMRIWKPATPGEFEIPADWIGLPLSTFRFGDRTIEPGARAIVVYRDAELRPLRDTDEDDETIAWAGPRPAIPQEQLLAERGTAAQISRLRAKVEQVDRFISGDWSLALVSGELGFEVRVKDAVMPVGGVKSGDSILLEYRKGGHPFLGPFTKVCVEHA</sequence>